<evidence type="ECO:0000313" key="2">
    <source>
        <dbReference type="EMBL" id="MDC0740365.1"/>
    </source>
</evidence>
<organism evidence="2 3">
    <name type="scientific">Polyangium mundeleinium</name>
    <dbReference type="NCBI Taxonomy" id="2995306"/>
    <lineage>
        <taxon>Bacteria</taxon>
        <taxon>Pseudomonadati</taxon>
        <taxon>Myxococcota</taxon>
        <taxon>Polyangia</taxon>
        <taxon>Polyangiales</taxon>
        <taxon>Polyangiaceae</taxon>
        <taxon>Polyangium</taxon>
    </lineage>
</organism>
<name>A0ABT5EHY6_9BACT</name>
<dbReference type="RefSeq" id="WP_271915546.1">
    <property type="nucleotide sequence ID" value="NZ_JAQNDO010000001.1"/>
</dbReference>
<reference evidence="2 3" key="1">
    <citation type="submission" date="2022-11" db="EMBL/GenBank/DDBJ databases">
        <title>Minimal conservation of predation-associated metabolite biosynthetic gene clusters underscores biosynthetic potential of Myxococcota including descriptions for ten novel species: Archangium lansinium sp. nov., Myxococcus landrumus sp. nov., Nannocystis bai.</title>
        <authorList>
            <person name="Ahearne A."/>
            <person name="Stevens C."/>
            <person name="Dowd S."/>
        </authorList>
    </citation>
    <scope>NUCLEOTIDE SEQUENCE [LARGE SCALE GENOMIC DNA]</scope>
    <source>
        <strain evidence="2 3">RJM3</strain>
    </source>
</reference>
<evidence type="ECO:0008006" key="4">
    <source>
        <dbReference type="Google" id="ProtNLM"/>
    </source>
</evidence>
<comment type="caution">
    <text evidence="2">The sequence shown here is derived from an EMBL/GenBank/DDBJ whole genome shotgun (WGS) entry which is preliminary data.</text>
</comment>
<keyword evidence="1" id="KW-0732">Signal</keyword>
<evidence type="ECO:0000256" key="1">
    <source>
        <dbReference type="SAM" id="SignalP"/>
    </source>
</evidence>
<feature type="signal peptide" evidence="1">
    <location>
        <begin position="1"/>
        <end position="23"/>
    </location>
</feature>
<gene>
    <name evidence="2" type="ORF">POL67_03345</name>
</gene>
<sequence>MKRSRILASFSISIVLAVGCASQAPEPPAAPQTGQTFADAVKLMCEVDQRAGLTAEEDPLAIGQQRTTWLADHIENPDGIEFRTLVSVKGPEEQAQMIRAKAKEIGMDKCPLADSIEATSAGGLSP</sequence>
<keyword evidence="3" id="KW-1185">Reference proteome</keyword>
<accession>A0ABT5EHY6</accession>
<dbReference type="Proteomes" id="UP001221411">
    <property type="component" value="Unassembled WGS sequence"/>
</dbReference>
<dbReference type="PROSITE" id="PS51257">
    <property type="entry name" value="PROKAR_LIPOPROTEIN"/>
    <property type="match status" value="1"/>
</dbReference>
<protein>
    <recommendedName>
        <fullName evidence="4">Lipoprotein</fullName>
    </recommendedName>
</protein>
<feature type="chain" id="PRO_5045212788" description="Lipoprotein" evidence="1">
    <location>
        <begin position="24"/>
        <end position="126"/>
    </location>
</feature>
<evidence type="ECO:0000313" key="3">
    <source>
        <dbReference type="Proteomes" id="UP001221411"/>
    </source>
</evidence>
<dbReference type="EMBL" id="JAQNDO010000001">
    <property type="protein sequence ID" value="MDC0740365.1"/>
    <property type="molecule type" value="Genomic_DNA"/>
</dbReference>
<proteinExistence type="predicted"/>